<dbReference type="OrthoDB" id="9761717at2"/>
<dbReference type="EMBL" id="CP066007">
    <property type="protein sequence ID" value="QQB47306.1"/>
    <property type="molecule type" value="Genomic_DNA"/>
</dbReference>
<accession>A0A7T4EH80</accession>
<keyword evidence="5" id="KW-0560">Oxidoreductase</keyword>
<dbReference type="RefSeq" id="WP_084036557.1">
    <property type="nucleotide sequence ID" value="NZ_CP066007.1"/>
</dbReference>
<evidence type="ECO:0000313" key="7">
    <source>
        <dbReference type="Proteomes" id="UP000596145"/>
    </source>
</evidence>
<proteinExistence type="inferred from homology"/>
<comment type="similarity">
    <text evidence="2">Belongs to the [NiFe]/[NiFeSe] hydrogenase large subunit family.</text>
</comment>
<reference evidence="6 7" key="1">
    <citation type="submission" date="2020-12" db="EMBL/GenBank/DDBJ databases">
        <title>FDA dAtabase for Regulatory Grade micrObial Sequences (FDA-ARGOS): Supporting development and validation of Infectious Disease Dx tests.</title>
        <authorList>
            <person name="Sproer C."/>
            <person name="Gronow S."/>
            <person name="Severitt S."/>
            <person name="Schroder I."/>
            <person name="Tallon L."/>
            <person name="Sadzewicz L."/>
            <person name="Zhao X."/>
            <person name="Boylan J."/>
            <person name="Ott S."/>
            <person name="Bowen H."/>
            <person name="Vavikolanu K."/>
            <person name="Mehta A."/>
            <person name="Aluvathingal J."/>
            <person name="Nadendla S."/>
            <person name="Lowell S."/>
            <person name="Myers T."/>
            <person name="Yan Y."/>
            <person name="Sichtig H."/>
        </authorList>
    </citation>
    <scope>NUCLEOTIDE SEQUENCE [LARGE SCALE GENOMIC DNA]</scope>
    <source>
        <strain evidence="6 7">FDAARGOS_1053</strain>
    </source>
</reference>
<evidence type="ECO:0000256" key="5">
    <source>
        <dbReference type="ARBA" id="ARBA00023002"/>
    </source>
</evidence>
<protein>
    <submittedName>
        <fullName evidence="6">Hydrogenase</fullName>
    </submittedName>
</protein>
<gene>
    <name evidence="6" type="ORF">I6I10_05255</name>
</gene>
<dbReference type="PANTHER" id="PTHR43600">
    <property type="entry name" value="COENZYME F420 HYDROGENASE, SUBUNIT ALPHA"/>
    <property type="match status" value="1"/>
</dbReference>
<dbReference type="InterPro" id="IPR029014">
    <property type="entry name" value="NiFe-Hase_large"/>
</dbReference>
<evidence type="ECO:0000256" key="2">
    <source>
        <dbReference type="ARBA" id="ARBA00009292"/>
    </source>
</evidence>
<name>A0A7T4EH80_9CORY</name>
<dbReference type="AlphaFoldDB" id="A0A7T4EH80"/>
<keyword evidence="4" id="KW-0479">Metal-binding</keyword>
<keyword evidence="3" id="KW-0533">Nickel</keyword>
<dbReference type="GeneID" id="92760860"/>
<evidence type="ECO:0000256" key="1">
    <source>
        <dbReference type="ARBA" id="ARBA00001967"/>
    </source>
</evidence>
<organism evidence="6 7">
    <name type="scientific">Corynebacterium glucuronolyticum</name>
    <dbReference type="NCBI Taxonomy" id="39791"/>
    <lineage>
        <taxon>Bacteria</taxon>
        <taxon>Bacillati</taxon>
        <taxon>Actinomycetota</taxon>
        <taxon>Actinomycetes</taxon>
        <taxon>Mycobacteriales</taxon>
        <taxon>Corynebacteriaceae</taxon>
        <taxon>Corynebacterium</taxon>
    </lineage>
</organism>
<dbReference type="GO" id="GO:0046872">
    <property type="term" value="F:metal ion binding"/>
    <property type="evidence" value="ECO:0007669"/>
    <property type="project" value="UniProtKB-KW"/>
</dbReference>
<dbReference type="SUPFAM" id="SSF56762">
    <property type="entry name" value="HydB/Nqo4-like"/>
    <property type="match status" value="1"/>
</dbReference>
<sequence>MTETLGIDLDINPFEAVVVEEEDGTRHFDLSTFPRVEHLLIGKPVDVVADSVKMLCGICPISHHLAGMRALDQIYGATHLPETALDVRLLLHYASVLDLAAGRLLFTNREVAVAAKKVARDACAAIGMTGHFPSVAVPGGVTQAATEWDLEPLHRLVGKLKEVLNTSPAHVSSGYVGTNVALVSRNGELNPLGDIVGVIRDGSFSSFPVTDWTARVVESRPGSVSPFPLLDGQSYRVGPRARAAFSSVDGDTIAELYDAAVAMVELAAKPSLYGDDLRADVSETPVSQTGTGIVDSPRGILVHHYEIDENGILTGAQILTPTAQNDPWLTQMLTDAHTEEEMERAIRIADPCVPCVSAPPGKMTIKVKED</sequence>
<dbReference type="PANTHER" id="PTHR43600:SF2">
    <property type="entry name" value="F420-NON-REDUCING HYDROGENASE VHU SUBUNIT A"/>
    <property type="match status" value="1"/>
</dbReference>
<dbReference type="Gene3D" id="1.10.645.10">
    <property type="entry name" value="Cytochrome-c3 Hydrogenase, chain B"/>
    <property type="match status" value="1"/>
</dbReference>
<evidence type="ECO:0000256" key="4">
    <source>
        <dbReference type="ARBA" id="ARBA00022723"/>
    </source>
</evidence>
<comment type="cofactor">
    <cofactor evidence="1">
        <name>Ni(2+)</name>
        <dbReference type="ChEBI" id="CHEBI:49786"/>
    </cofactor>
</comment>
<evidence type="ECO:0000256" key="3">
    <source>
        <dbReference type="ARBA" id="ARBA00022596"/>
    </source>
</evidence>
<dbReference type="Proteomes" id="UP000596145">
    <property type="component" value="Chromosome"/>
</dbReference>
<dbReference type="GO" id="GO:0016491">
    <property type="term" value="F:oxidoreductase activity"/>
    <property type="evidence" value="ECO:0007669"/>
    <property type="project" value="UniProtKB-KW"/>
</dbReference>
<evidence type="ECO:0000313" key="6">
    <source>
        <dbReference type="EMBL" id="QQB47306.1"/>
    </source>
</evidence>